<dbReference type="Pfam" id="PF00291">
    <property type="entry name" value="PALP"/>
    <property type="match status" value="1"/>
</dbReference>
<dbReference type="InterPro" id="IPR050214">
    <property type="entry name" value="Cys_Synth/Cystath_Beta-Synth"/>
</dbReference>
<proteinExistence type="predicted"/>
<dbReference type="NCBIfam" id="TIGR03945">
    <property type="entry name" value="PLP_SbnA_fam"/>
    <property type="match status" value="1"/>
</dbReference>
<feature type="domain" description="Tryptophan synthase beta chain-like PALP" evidence="5">
    <location>
        <begin position="20"/>
        <end position="292"/>
    </location>
</feature>
<dbReference type="PANTHER" id="PTHR10314">
    <property type="entry name" value="CYSTATHIONINE BETA-SYNTHASE"/>
    <property type="match status" value="1"/>
</dbReference>
<dbReference type="OrthoDB" id="5176350at2"/>
<keyword evidence="7" id="KW-1185">Reference proteome</keyword>
<name>A0A4S8Q3A1_9ACTN</name>
<evidence type="ECO:0000313" key="6">
    <source>
        <dbReference type="EMBL" id="THV37611.1"/>
    </source>
</evidence>
<evidence type="ECO:0000256" key="4">
    <source>
        <dbReference type="ARBA" id="ARBA00022898"/>
    </source>
</evidence>
<sequence>MPILTRPEELQCDDVYVDLKASSGIPLFLKCEGLNLAGSMKLRVAAAMVDRAEREGLVTPSTTLVESSSGNLGIALGLVAASRSIPFVCVVDPKCNQRALDLMRALGATVHLVHDPDEAGGYLSARKSKVEKLCEQNPDYLWLNQYQNPAAWNVHAETTAPQVARDFPSLDVVFIGVGTGGTLRGCAQYFHEHHPNVTVVAVDSIGSVNFGMPSGPRHLPGLGAGEQMPFVDKDLADDFIAVSEGDAIACCLELAERGFLLGASTGTIVSGARQWLSRNAGRAGRSAVAIAPDFGERYLETVYDEEWRRKTFDSFVRKERP</sequence>
<dbReference type="RefSeq" id="WP_136536371.1">
    <property type="nucleotide sequence ID" value="NZ_STGY01000069.1"/>
</dbReference>
<dbReference type="GO" id="GO:1901605">
    <property type="term" value="P:alpha-amino acid metabolic process"/>
    <property type="evidence" value="ECO:0007669"/>
    <property type="project" value="UniProtKB-ARBA"/>
</dbReference>
<dbReference type="GO" id="GO:0016740">
    <property type="term" value="F:transferase activity"/>
    <property type="evidence" value="ECO:0007669"/>
    <property type="project" value="UniProtKB-KW"/>
</dbReference>
<keyword evidence="4" id="KW-0663">Pyridoxal phosphate</keyword>
<gene>
    <name evidence="6" type="primary">sbnA</name>
    <name evidence="6" type="ORF">FAB82_20240</name>
</gene>
<reference evidence="7" key="1">
    <citation type="submission" date="2019-04" db="EMBL/GenBank/DDBJ databases">
        <title>Nocardioides xinjiangensis sp. nov.</title>
        <authorList>
            <person name="Liu S."/>
        </authorList>
    </citation>
    <scope>NUCLEOTIDE SEQUENCE [LARGE SCALE GENOMIC DNA]</scope>
    <source>
        <strain evidence="7">18</strain>
    </source>
</reference>
<accession>A0A4S8Q3A1</accession>
<evidence type="ECO:0000259" key="5">
    <source>
        <dbReference type="Pfam" id="PF00291"/>
    </source>
</evidence>
<evidence type="ECO:0000313" key="7">
    <source>
        <dbReference type="Proteomes" id="UP000308760"/>
    </source>
</evidence>
<dbReference type="Proteomes" id="UP000308760">
    <property type="component" value="Unassembled WGS sequence"/>
</dbReference>
<comment type="caution">
    <text evidence="6">The sequence shown here is derived from an EMBL/GenBank/DDBJ whole genome shotgun (WGS) entry which is preliminary data.</text>
</comment>
<comment type="subunit">
    <text evidence="2">Homodimer.</text>
</comment>
<dbReference type="InterPro" id="IPR023927">
    <property type="entry name" value="SbnA"/>
</dbReference>
<dbReference type="AlphaFoldDB" id="A0A4S8Q3A1"/>
<dbReference type="EMBL" id="STGY01000069">
    <property type="protein sequence ID" value="THV37611.1"/>
    <property type="molecule type" value="Genomic_DNA"/>
</dbReference>
<comment type="cofactor">
    <cofactor evidence="1">
        <name>pyridoxal 5'-phosphate</name>
        <dbReference type="ChEBI" id="CHEBI:597326"/>
    </cofactor>
</comment>
<dbReference type="SUPFAM" id="SSF53686">
    <property type="entry name" value="Tryptophan synthase beta subunit-like PLP-dependent enzymes"/>
    <property type="match status" value="1"/>
</dbReference>
<evidence type="ECO:0000256" key="1">
    <source>
        <dbReference type="ARBA" id="ARBA00001933"/>
    </source>
</evidence>
<dbReference type="Gene3D" id="3.40.50.1100">
    <property type="match status" value="2"/>
</dbReference>
<protein>
    <submittedName>
        <fullName evidence="6">2,3-diaminopropionate biosynthesis protein SbnA</fullName>
    </submittedName>
</protein>
<evidence type="ECO:0000256" key="2">
    <source>
        <dbReference type="ARBA" id="ARBA00011738"/>
    </source>
</evidence>
<dbReference type="CDD" id="cd01561">
    <property type="entry name" value="CBS_like"/>
    <property type="match status" value="1"/>
</dbReference>
<organism evidence="6 7">
    <name type="scientific">Glycomyces buryatensis</name>
    <dbReference type="NCBI Taxonomy" id="2570927"/>
    <lineage>
        <taxon>Bacteria</taxon>
        <taxon>Bacillati</taxon>
        <taxon>Actinomycetota</taxon>
        <taxon>Actinomycetes</taxon>
        <taxon>Glycomycetales</taxon>
        <taxon>Glycomycetaceae</taxon>
        <taxon>Glycomyces</taxon>
    </lineage>
</organism>
<evidence type="ECO:0000256" key="3">
    <source>
        <dbReference type="ARBA" id="ARBA00022679"/>
    </source>
</evidence>
<keyword evidence="3" id="KW-0808">Transferase</keyword>
<reference evidence="6 7" key="2">
    <citation type="submission" date="2019-05" db="EMBL/GenBank/DDBJ databases">
        <title>Glycomyces buryatensis sp. nov.</title>
        <authorList>
            <person name="Nikitina E."/>
        </authorList>
    </citation>
    <scope>NUCLEOTIDE SEQUENCE [LARGE SCALE GENOMIC DNA]</scope>
    <source>
        <strain evidence="6 7">18</strain>
    </source>
</reference>
<dbReference type="InterPro" id="IPR036052">
    <property type="entry name" value="TrpB-like_PALP_sf"/>
</dbReference>
<dbReference type="InterPro" id="IPR001926">
    <property type="entry name" value="TrpB-like_PALP"/>
</dbReference>